<dbReference type="AlphaFoldDB" id="A0AAD1YL50"/>
<protein>
    <submittedName>
        <fullName evidence="1">Transcriptional regulator, RpiR family</fullName>
    </submittedName>
</protein>
<proteinExistence type="predicted"/>
<accession>A0AAD1YL50</accession>
<evidence type="ECO:0000313" key="1">
    <source>
        <dbReference type="EMBL" id="CAI3651658.1"/>
    </source>
</evidence>
<dbReference type="RefSeq" id="WP_243123113.1">
    <property type="nucleotide sequence ID" value="NZ_CAMRXC010000222.1"/>
</dbReference>
<organism evidence="1 2">
    <name type="scientific">Clostridium neonatale</name>
    <dbReference type="NCBI Taxonomy" id="137838"/>
    <lineage>
        <taxon>Bacteria</taxon>
        <taxon>Bacillati</taxon>
        <taxon>Bacillota</taxon>
        <taxon>Clostridia</taxon>
        <taxon>Eubacteriales</taxon>
        <taxon>Clostridiaceae</taxon>
        <taxon>Clostridium</taxon>
    </lineage>
</organism>
<dbReference type="EMBL" id="CAMTCP010000252">
    <property type="protein sequence ID" value="CAI3651658.1"/>
    <property type="molecule type" value="Genomic_DNA"/>
</dbReference>
<dbReference type="Proteomes" id="UP001189143">
    <property type="component" value="Unassembled WGS sequence"/>
</dbReference>
<name>A0AAD1YL50_9CLOT</name>
<evidence type="ECO:0000313" key="2">
    <source>
        <dbReference type="Proteomes" id="UP001189143"/>
    </source>
</evidence>
<gene>
    <name evidence="1" type="ORF">CNEO2_530035</name>
</gene>
<sequence>MRKKLNVLSYQELKKVLYSECNEERILGKEDTYPNLNKKSTNRESDSLLQYVYKKTINEVNLLNNKIIINRIVNQIIKIEEMEFYSTGIAYSVLETVSHKFNSIEMEING</sequence>
<comment type="caution">
    <text evidence="1">The sequence shown here is derived from an EMBL/GenBank/DDBJ whole genome shotgun (WGS) entry which is preliminary data.</text>
</comment>
<reference evidence="1" key="1">
    <citation type="submission" date="2022-10" db="EMBL/GenBank/DDBJ databases">
        <authorList>
            <person name="Aires J."/>
            <person name="Mesa V."/>
        </authorList>
    </citation>
    <scope>NUCLEOTIDE SEQUENCE</scope>
    <source>
        <strain evidence="1">Clostridium neonatale JD116</strain>
    </source>
</reference>